<accession>A0A0L6VPH1</accession>
<gene>
    <name evidence="1" type="ORF">VP01_1319g1</name>
</gene>
<organism evidence="1 2">
    <name type="scientific">Puccinia sorghi</name>
    <dbReference type="NCBI Taxonomy" id="27349"/>
    <lineage>
        <taxon>Eukaryota</taxon>
        <taxon>Fungi</taxon>
        <taxon>Dikarya</taxon>
        <taxon>Basidiomycota</taxon>
        <taxon>Pucciniomycotina</taxon>
        <taxon>Pucciniomycetes</taxon>
        <taxon>Pucciniales</taxon>
        <taxon>Pucciniaceae</taxon>
        <taxon>Puccinia</taxon>
    </lineage>
</organism>
<dbReference type="PANTHER" id="PTHR33069:SF3">
    <property type="entry name" value="DYNEIN HEAVY CHAIN TAIL DOMAIN-CONTAINING PROTEIN"/>
    <property type="match status" value="1"/>
</dbReference>
<sequence length="308" mass="35277">MVRLLQLLGKYQPEVLLTDVASGTTSNVALTAFNEVVCDYNFFLSEIVCQEEKNLTLDDLEGKMETWKKLRTSLLPCMRSQINITLIRSPDLSEDAIHPCPSPQSTANILSEIHITLGEARTAIEILALDPLLPSESHDRNLKVFKRFRMSRMLHRTKESAERREAVWYDTRNCIHLIDEMVGPISFCDSSRGLTGNIMQAPPQLDMRWSEHKADHRARAIRLIRAAMPMVKVARLFCDKLSKKKTIHRIPFTLDSQISTSKYKILRASMEKFHAEHDCIVGVLCRLYKKIKRLGPRCARLTKKLHAP</sequence>
<dbReference type="EMBL" id="LAVV01003554">
    <property type="protein sequence ID" value="KNZ62055.1"/>
    <property type="molecule type" value="Genomic_DNA"/>
</dbReference>
<comment type="caution">
    <text evidence="1">The sequence shown here is derived from an EMBL/GenBank/DDBJ whole genome shotgun (WGS) entry which is preliminary data.</text>
</comment>
<reference evidence="1 2" key="1">
    <citation type="submission" date="2015-08" db="EMBL/GenBank/DDBJ databases">
        <title>Next Generation Sequencing and Analysis of the Genome of Puccinia sorghi L Schw, the Causal Agent of Maize Common Rust.</title>
        <authorList>
            <person name="Rochi L."/>
            <person name="Burguener G."/>
            <person name="Darino M."/>
            <person name="Turjanski A."/>
            <person name="Kreff E."/>
            <person name="Dieguez M.J."/>
            <person name="Sacco F."/>
        </authorList>
    </citation>
    <scope>NUCLEOTIDE SEQUENCE [LARGE SCALE GENOMIC DNA]</scope>
    <source>
        <strain evidence="1 2">RO10H11247</strain>
    </source>
</reference>
<dbReference type="Proteomes" id="UP000037035">
    <property type="component" value="Unassembled WGS sequence"/>
</dbReference>
<protein>
    <submittedName>
        <fullName evidence="1">Uncharacterized protein</fullName>
    </submittedName>
</protein>
<evidence type="ECO:0000313" key="1">
    <source>
        <dbReference type="EMBL" id="KNZ62055.1"/>
    </source>
</evidence>
<proteinExistence type="predicted"/>
<name>A0A0L6VPH1_9BASI</name>
<dbReference type="AlphaFoldDB" id="A0A0L6VPH1"/>
<dbReference type="VEuPathDB" id="FungiDB:VP01_1319g1"/>
<dbReference type="PANTHER" id="PTHR33069">
    <property type="entry name" value="CHROMOSOME 7, WHOLE GENOME SHOTGUN SEQUENCE-RELATED"/>
    <property type="match status" value="1"/>
</dbReference>
<keyword evidence="2" id="KW-1185">Reference proteome</keyword>
<evidence type="ECO:0000313" key="2">
    <source>
        <dbReference type="Proteomes" id="UP000037035"/>
    </source>
</evidence>